<comment type="caution">
    <text evidence="2">The sequence shown here is derived from an EMBL/GenBank/DDBJ whole genome shotgun (WGS) entry which is preliminary data.</text>
</comment>
<dbReference type="Pfam" id="PF13657">
    <property type="entry name" value="Couple_hipA"/>
    <property type="match status" value="1"/>
</dbReference>
<organism evidence="2 3">
    <name type="scientific">Puniceicoccus vermicola</name>
    <dbReference type="NCBI Taxonomy" id="388746"/>
    <lineage>
        <taxon>Bacteria</taxon>
        <taxon>Pseudomonadati</taxon>
        <taxon>Verrucomicrobiota</taxon>
        <taxon>Opitutia</taxon>
        <taxon>Puniceicoccales</taxon>
        <taxon>Puniceicoccaceae</taxon>
        <taxon>Puniceicoccus</taxon>
    </lineage>
</organism>
<dbReference type="InterPro" id="IPR017508">
    <property type="entry name" value="HipA_N1"/>
</dbReference>
<reference evidence="2 3" key="1">
    <citation type="submission" date="2020-07" db="EMBL/GenBank/DDBJ databases">
        <authorList>
            <person name="Feng X."/>
        </authorList>
    </citation>
    <scope>NUCLEOTIDE SEQUENCE [LARGE SCALE GENOMIC DNA]</scope>
    <source>
        <strain evidence="2 3">JCM14086</strain>
    </source>
</reference>
<dbReference type="EMBL" id="JACHVA010000047">
    <property type="protein sequence ID" value="MBC2601198.1"/>
    <property type="molecule type" value="Genomic_DNA"/>
</dbReference>
<dbReference type="AlphaFoldDB" id="A0A7X1AYD3"/>
<gene>
    <name evidence="2" type="ORF">H5P30_05355</name>
</gene>
<evidence type="ECO:0000313" key="2">
    <source>
        <dbReference type="EMBL" id="MBC2601198.1"/>
    </source>
</evidence>
<evidence type="ECO:0000259" key="1">
    <source>
        <dbReference type="Pfam" id="PF13657"/>
    </source>
</evidence>
<dbReference type="RefSeq" id="WP_185691924.1">
    <property type="nucleotide sequence ID" value="NZ_JACHVA010000047.1"/>
</dbReference>
<name>A0A7X1AYD3_9BACT</name>
<protein>
    <submittedName>
        <fullName evidence="2">HipA N-terminal domain-containing protein</fullName>
    </submittedName>
</protein>
<keyword evidence="3" id="KW-1185">Reference proteome</keyword>
<feature type="domain" description="HipA N-terminal subdomain 1" evidence="1">
    <location>
        <begin position="34"/>
        <end position="124"/>
    </location>
</feature>
<dbReference type="Proteomes" id="UP000525652">
    <property type="component" value="Unassembled WGS sequence"/>
</dbReference>
<sequence length="135" mass="15396">MKAVYKCLQRLGGAVRGDDAQRASHGNVERTFGVWYGDLQVGVLKEALDGWRFSYSEDFLKQDRVRVIADFPQKEKSYAMKDLWPFFASRIPSLEQPKVQKQIERENIDSGDKGALLERFGKHSIANSYTLAPAR</sequence>
<accession>A0A7X1AYD3</accession>
<evidence type="ECO:0000313" key="3">
    <source>
        <dbReference type="Proteomes" id="UP000525652"/>
    </source>
</evidence>
<dbReference type="NCBIfam" id="TIGR03071">
    <property type="entry name" value="couple_hipA"/>
    <property type="match status" value="1"/>
</dbReference>
<proteinExistence type="predicted"/>